<dbReference type="AlphaFoldDB" id="A0A9D1JZU7"/>
<evidence type="ECO:0000313" key="3">
    <source>
        <dbReference type="Proteomes" id="UP000824002"/>
    </source>
</evidence>
<accession>A0A9D1JZU7</accession>
<proteinExistence type="predicted"/>
<dbReference type="PANTHER" id="PTHR12110:SF41">
    <property type="entry name" value="INOSOSE DEHYDRATASE"/>
    <property type="match status" value="1"/>
</dbReference>
<protein>
    <submittedName>
        <fullName evidence="2">Sugar phosphate isomerase/epimerase</fullName>
    </submittedName>
</protein>
<dbReference type="EMBL" id="DVJP01000050">
    <property type="protein sequence ID" value="HIS76640.1"/>
    <property type="molecule type" value="Genomic_DNA"/>
</dbReference>
<dbReference type="Pfam" id="PF01261">
    <property type="entry name" value="AP_endonuc_2"/>
    <property type="match status" value="1"/>
</dbReference>
<evidence type="ECO:0000313" key="2">
    <source>
        <dbReference type="EMBL" id="HIS76640.1"/>
    </source>
</evidence>
<comment type="caution">
    <text evidence="2">The sequence shown here is derived from an EMBL/GenBank/DDBJ whole genome shotgun (WGS) entry which is preliminary data.</text>
</comment>
<gene>
    <name evidence="2" type="ORF">IAB51_07495</name>
</gene>
<dbReference type="InterPro" id="IPR036237">
    <property type="entry name" value="Xyl_isomerase-like_sf"/>
</dbReference>
<dbReference type="GO" id="GO:0016853">
    <property type="term" value="F:isomerase activity"/>
    <property type="evidence" value="ECO:0007669"/>
    <property type="project" value="UniProtKB-KW"/>
</dbReference>
<dbReference type="Proteomes" id="UP000824002">
    <property type="component" value="Unassembled WGS sequence"/>
</dbReference>
<reference evidence="2" key="1">
    <citation type="submission" date="2020-10" db="EMBL/GenBank/DDBJ databases">
        <authorList>
            <person name="Gilroy R."/>
        </authorList>
    </citation>
    <scope>NUCLEOTIDE SEQUENCE</scope>
    <source>
        <strain evidence="2">CHK199-13235</strain>
    </source>
</reference>
<dbReference type="SUPFAM" id="SSF51658">
    <property type="entry name" value="Xylose isomerase-like"/>
    <property type="match status" value="1"/>
</dbReference>
<reference evidence="2" key="2">
    <citation type="journal article" date="2021" name="PeerJ">
        <title>Extensive microbial diversity within the chicken gut microbiome revealed by metagenomics and culture.</title>
        <authorList>
            <person name="Gilroy R."/>
            <person name="Ravi A."/>
            <person name="Getino M."/>
            <person name="Pursley I."/>
            <person name="Horton D.L."/>
            <person name="Alikhan N.F."/>
            <person name="Baker D."/>
            <person name="Gharbi K."/>
            <person name="Hall N."/>
            <person name="Watson M."/>
            <person name="Adriaenssens E.M."/>
            <person name="Foster-Nyarko E."/>
            <person name="Jarju S."/>
            <person name="Secka A."/>
            <person name="Antonio M."/>
            <person name="Oren A."/>
            <person name="Chaudhuri R.R."/>
            <person name="La Ragione R."/>
            <person name="Hildebrand F."/>
            <person name="Pallen M.J."/>
        </authorList>
    </citation>
    <scope>NUCLEOTIDE SEQUENCE</scope>
    <source>
        <strain evidence="2">CHK199-13235</strain>
    </source>
</reference>
<dbReference type="Gene3D" id="3.20.20.150">
    <property type="entry name" value="Divalent-metal-dependent TIM barrel enzymes"/>
    <property type="match status" value="1"/>
</dbReference>
<name>A0A9D1JZU7_9FIRM</name>
<sequence length="283" mass="30977">MDDMYNFSIGVMLESFRTDTETALKKAAAMGAKGVQVYATHGNMAPENLVGQKRKDFLKMVKDNGLVISALCGDLGHGFGNAELNPGLIEQSKRILDMAKELETDIVTTHIGVVPGDPAHERYQIMQDACGQLARYADSLDAHFAIETGPETAVTLKSFLDSLHSTGVAVNLDPANFVMVTGDDPVQAVYTLKDYIVHTHAKDGRRNYYRDPEAVYGLAEDEMLASPSFIELPLGDGDVPFPAYLKALDEIGYHGFLTIEREVGDNPEGDIRKAVDFLNAHIR</sequence>
<feature type="domain" description="Xylose isomerase-like TIM barrel" evidence="1">
    <location>
        <begin position="24"/>
        <end position="280"/>
    </location>
</feature>
<organism evidence="2 3">
    <name type="scientific">Candidatus Merdivicinus excrementipullorum</name>
    <dbReference type="NCBI Taxonomy" id="2840867"/>
    <lineage>
        <taxon>Bacteria</taxon>
        <taxon>Bacillati</taxon>
        <taxon>Bacillota</taxon>
        <taxon>Clostridia</taxon>
        <taxon>Eubacteriales</taxon>
        <taxon>Oscillospiraceae</taxon>
        <taxon>Oscillospiraceae incertae sedis</taxon>
        <taxon>Candidatus Merdivicinus</taxon>
    </lineage>
</organism>
<dbReference type="PANTHER" id="PTHR12110">
    <property type="entry name" value="HYDROXYPYRUVATE ISOMERASE"/>
    <property type="match status" value="1"/>
</dbReference>
<dbReference type="InterPro" id="IPR050312">
    <property type="entry name" value="IolE/XylAMocC-like"/>
</dbReference>
<dbReference type="InterPro" id="IPR013022">
    <property type="entry name" value="Xyl_isomerase-like_TIM-brl"/>
</dbReference>
<keyword evidence="2" id="KW-0413">Isomerase</keyword>
<evidence type="ECO:0000259" key="1">
    <source>
        <dbReference type="Pfam" id="PF01261"/>
    </source>
</evidence>